<evidence type="ECO:0000313" key="2">
    <source>
        <dbReference type="EMBL" id="KIZ07790.1"/>
    </source>
</evidence>
<feature type="compositionally biased region" description="Acidic residues" evidence="1">
    <location>
        <begin position="198"/>
        <end position="219"/>
    </location>
</feature>
<dbReference type="KEGG" id="mng:MNEG_0148"/>
<dbReference type="STRING" id="145388.A0A0D2MZE6"/>
<dbReference type="AlphaFoldDB" id="A0A0D2MZE6"/>
<accession>A0A0D2MZE6</accession>
<reference evidence="2 3" key="1">
    <citation type="journal article" date="2013" name="BMC Genomics">
        <title>Reconstruction of the lipid metabolism for the microalga Monoraphidium neglectum from its genome sequence reveals characteristics suitable for biofuel production.</title>
        <authorList>
            <person name="Bogen C."/>
            <person name="Al-Dilaimi A."/>
            <person name="Albersmeier A."/>
            <person name="Wichmann J."/>
            <person name="Grundmann M."/>
            <person name="Rupp O."/>
            <person name="Lauersen K.J."/>
            <person name="Blifernez-Klassen O."/>
            <person name="Kalinowski J."/>
            <person name="Goesmann A."/>
            <person name="Mussgnug J.H."/>
            <person name="Kruse O."/>
        </authorList>
    </citation>
    <scope>NUCLEOTIDE SEQUENCE [LARGE SCALE GENOMIC DNA]</scope>
    <source>
        <strain evidence="2 3">SAG 48.87</strain>
    </source>
</reference>
<gene>
    <name evidence="2" type="ORF">MNEG_0148</name>
</gene>
<evidence type="ECO:0000313" key="3">
    <source>
        <dbReference type="Proteomes" id="UP000054498"/>
    </source>
</evidence>
<dbReference type="Proteomes" id="UP000054498">
    <property type="component" value="Unassembled WGS sequence"/>
</dbReference>
<protein>
    <submittedName>
        <fullName evidence="2">Uncharacterized protein</fullName>
    </submittedName>
</protein>
<feature type="region of interest" description="Disordered" evidence="1">
    <location>
        <begin position="193"/>
        <end position="238"/>
    </location>
</feature>
<dbReference type="InterPro" id="IPR029063">
    <property type="entry name" value="SAM-dependent_MTases_sf"/>
</dbReference>
<dbReference type="GeneID" id="25726266"/>
<dbReference type="OrthoDB" id="2016285at2759"/>
<dbReference type="RefSeq" id="XP_013906809.1">
    <property type="nucleotide sequence ID" value="XM_014051355.1"/>
</dbReference>
<dbReference type="EMBL" id="KK100231">
    <property type="protein sequence ID" value="KIZ07790.1"/>
    <property type="molecule type" value="Genomic_DNA"/>
</dbReference>
<feature type="compositionally biased region" description="Basic and acidic residues" evidence="1">
    <location>
        <begin position="220"/>
        <end position="238"/>
    </location>
</feature>
<dbReference type="SUPFAM" id="SSF53335">
    <property type="entry name" value="S-adenosyl-L-methionine-dependent methyltransferases"/>
    <property type="match status" value="1"/>
</dbReference>
<sequence length="238" mass="26292">MYGWCGGTPARLLAEVYDPPPRLVAWELDPRVIDACRLGMGLEEVCRAAGGLQVQLGNPLAPAASAPGGFAAVMVDLFIDGKLLPQLMDANVWRTVRSRLADPAKGRVMAHLGPASDEQGRLVPQTVVALNAMARAFDGQVYYIDPPENSQLDVMALTGPLPDKEEWAAAVGPMLAPYTVDWELWTVVDESDFRDAAQYDEEDGEEDEQQPEDEGEEEQEQGRQQREWGDQWGAERRR</sequence>
<proteinExistence type="predicted"/>
<evidence type="ECO:0000256" key="1">
    <source>
        <dbReference type="SAM" id="MobiDB-lite"/>
    </source>
</evidence>
<dbReference type="Gene3D" id="3.40.50.150">
    <property type="entry name" value="Vaccinia Virus protein VP39"/>
    <property type="match status" value="1"/>
</dbReference>
<name>A0A0D2MZE6_9CHLO</name>
<keyword evidence="3" id="KW-1185">Reference proteome</keyword>
<organism evidence="2 3">
    <name type="scientific">Monoraphidium neglectum</name>
    <dbReference type="NCBI Taxonomy" id="145388"/>
    <lineage>
        <taxon>Eukaryota</taxon>
        <taxon>Viridiplantae</taxon>
        <taxon>Chlorophyta</taxon>
        <taxon>core chlorophytes</taxon>
        <taxon>Chlorophyceae</taxon>
        <taxon>CS clade</taxon>
        <taxon>Sphaeropleales</taxon>
        <taxon>Selenastraceae</taxon>
        <taxon>Monoraphidium</taxon>
    </lineage>
</organism>